<reference evidence="2 3" key="2">
    <citation type="submission" date="2020-03" db="EMBL/GenBank/DDBJ databases">
        <authorList>
            <person name="Ichikawa N."/>
            <person name="Kimura A."/>
            <person name="Kitahashi Y."/>
            <person name="Uohara A."/>
        </authorList>
    </citation>
    <scope>NUCLEOTIDE SEQUENCE [LARGE SCALE GENOMIC DNA]</scope>
    <source>
        <strain evidence="2 3">NBRC 108639</strain>
    </source>
</reference>
<gene>
    <name evidence="2" type="ORF">Phou_054300</name>
</gene>
<dbReference type="AlphaFoldDB" id="A0A6V8KCT1"/>
<dbReference type="PANTHER" id="PTHR42828">
    <property type="entry name" value="DHBP SYNTHASE RIBB-LIKE ALPHA/BETA DOMAIN-CONTAINING PROTEIN"/>
    <property type="match status" value="1"/>
</dbReference>
<dbReference type="InterPro" id="IPR052532">
    <property type="entry name" value="SUA5_domain"/>
</dbReference>
<dbReference type="Pfam" id="PF01300">
    <property type="entry name" value="Sua5_yciO_yrdC"/>
    <property type="match status" value="1"/>
</dbReference>
<dbReference type="Gene3D" id="3.90.870.10">
    <property type="entry name" value="DHBP synthase"/>
    <property type="match status" value="1"/>
</dbReference>
<protein>
    <submittedName>
        <fullName evidence="2">Threonylcarbamoyl-AMP synthase</fullName>
    </submittedName>
</protein>
<evidence type="ECO:0000313" key="2">
    <source>
        <dbReference type="EMBL" id="GFJ81250.1"/>
    </source>
</evidence>
<dbReference type="Proteomes" id="UP000482800">
    <property type="component" value="Unassembled WGS sequence"/>
</dbReference>
<dbReference type="EMBL" id="BLPF01000002">
    <property type="protein sequence ID" value="GFJ81250.1"/>
    <property type="molecule type" value="Genomic_DNA"/>
</dbReference>
<organism evidence="2 3">
    <name type="scientific">Phytohabitans houttuyneae</name>
    <dbReference type="NCBI Taxonomy" id="1076126"/>
    <lineage>
        <taxon>Bacteria</taxon>
        <taxon>Bacillati</taxon>
        <taxon>Actinomycetota</taxon>
        <taxon>Actinomycetes</taxon>
        <taxon>Micromonosporales</taxon>
        <taxon>Micromonosporaceae</taxon>
    </lineage>
</organism>
<dbReference type="PANTHER" id="PTHR42828:SF3">
    <property type="entry name" value="THREONYLCARBAMOYL-AMP SYNTHASE"/>
    <property type="match status" value="1"/>
</dbReference>
<dbReference type="PROSITE" id="PS51163">
    <property type="entry name" value="YRDC"/>
    <property type="match status" value="1"/>
</dbReference>
<keyword evidence="3" id="KW-1185">Reference proteome</keyword>
<dbReference type="NCBIfam" id="TIGR00057">
    <property type="entry name" value="L-threonylcarbamoyladenylate synthase"/>
    <property type="match status" value="1"/>
</dbReference>
<evidence type="ECO:0000313" key="3">
    <source>
        <dbReference type="Proteomes" id="UP000482800"/>
    </source>
</evidence>
<reference evidence="2 3" key="1">
    <citation type="submission" date="2020-03" db="EMBL/GenBank/DDBJ databases">
        <title>Whole genome shotgun sequence of Phytohabitans houttuyneae NBRC 108639.</title>
        <authorList>
            <person name="Komaki H."/>
            <person name="Tamura T."/>
        </authorList>
    </citation>
    <scope>NUCLEOTIDE SEQUENCE [LARGE SCALE GENOMIC DNA]</scope>
    <source>
        <strain evidence="2 3">NBRC 108639</strain>
    </source>
</reference>
<evidence type="ECO:0000259" key="1">
    <source>
        <dbReference type="PROSITE" id="PS51163"/>
    </source>
</evidence>
<dbReference type="InterPro" id="IPR006070">
    <property type="entry name" value="Sua5-like_dom"/>
</dbReference>
<sequence>MAASRRVAWPYQSAGWSDLTVAAVSGPAYRVEAGENYALSVAMYLEVHPDNPQPRSIRRVADVVRAGGLIAYPTDSCFALGCQMGNSGSLDRLREIRKLDANHHFTLVCRDFAQLGQLVKINNSVYRLIKAATPGPYTFILPATKEVPRRLMHPRKRTVGVRIPDHRVAQALLAELDEPLLSSTLLLPDQDEPMTNGQQIKQLLDHQIDAVIDSGDCGTEPTTVVDLSQDEPQILRAGAGDPSRFE</sequence>
<dbReference type="SUPFAM" id="SSF55821">
    <property type="entry name" value="YrdC/RibB"/>
    <property type="match status" value="1"/>
</dbReference>
<proteinExistence type="predicted"/>
<feature type="domain" description="YrdC-like" evidence="1">
    <location>
        <begin position="54"/>
        <end position="240"/>
    </location>
</feature>
<comment type="caution">
    <text evidence="2">The sequence shown here is derived from an EMBL/GenBank/DDBJ whole genome shotgun (WGS) entry which is preliminary data.</text>
</comment>
<dbReference type="InterPro" id="IPR017945">
    <property type="entry name" value="DHBP_synth_RibB-like_a/b_dom"/>
</dbReference>
<dbReference type="GO" id="GO:0003725">
    <property type="term" value="F:double-stranded RNA binding"/>
    <property type="evidence" value="ECO:0007669"/>
    <property type="project" value="InterPro"/>
</dbReference>
<accession>A0A6V8KCT1</accession>
<name>A0A6V8KCT1_9ACTN</name>